<evidence type="ECO:0000256" key="4">
    <source>
        <dbReference type="ARBA" id="ARBA00004253"/>
    </source>
</evidence>
<evidence type="ECO:0000256" key="10">
    <source>
        <dbReference type="ARBA" id="ARBA00022827"/>
    </source>
</evidence>
<comment type="catalytic activity">
    <reaction evidence="1 16">
        <text>a long-chain primary fatty alcohol + O2 = a long-chain fatty aldehyde + H2O2</text>
        <dbReference type="Rhea" id="RHEA:22756"/>
        <dbReference type="ChEBI" id="CHEBI:15379"/>
        <dbReference type="ChEBI" id="CHEBI:16240"/>
        <dbReference type="ChEBI" id="CHEBI:17176"/>
        <dbReference type="ChEBI" id="CHEBI:77396"/>
        <dbReference type="EC" id="1.1.3.20"/>
    </reaction>
</comment>
<dbReference type="Proteomes" id="UP001497383">
    <property type="component" value="Chromosome 2"/>
</dbReference>
<evidence type="ECO:0000256" key="7">
    <source>
        <dbReference type="ARBA" id="ARBA00010790"/>
    </source>
</evidence>
<dbReference type="Pfam" id="PF05199">
    <property type="entry name" value="GMC_oxred_C"/>
    <property type="match status" value="1"/>
</dbReference>
<keyword evidence="11" id="KW-1133">Transmembrane helix</keyword>
<dbReference type="PANTHER" id="PTHR46056">
    <property type="entry name" value="LONG-CHAIN-ALCOHOL OXIDASE"/>
    <property type="match status" value="1"/>
</dbReference>
<comment type="similarity">
    <text evidence="7 16">Belongs to the GMC oxidoreductase family.</text>
</comment>
<keyword evidence="20" id="KW-1185">Reference proteome</keyword>
<evidence type="ECO:0000256" key="11">
    <source>
        <dbReference type="ARBA" id="ARBA00022989"/>
    </source>
</evidence>
<dbReference type="GeneID" id="92206818"/>
<keyword evidence="13" id="KW-0485">Methanol utilization</keyword>
<dbReference type="EMBL" id="OZ022406">
    <property type="protein sequence ID" value="CAK9437244.1"/>
    <property type="molecule type" value="Genomic_DNA"/>
</dbReference>
<dbReference type="Gene3D" id="3.50.50.60">
    <property type="entry name" value="FAD/NAD(P)-binding domain"/>
    <property type="match status" value="2"/>
</dbReference>
<comment type="subcellular location">
    <subcellularLocation>
        <location evidence="5">Membrane</location>
    </subcellularLocation>
    <subcellularLocation>
        <location evidence="4">Peroxisome matrix</location>
    </subcellularLocation>
</comment>
<protein>
    <recommendedName>
        <fullName evidence="16">Long-chain-alcohol oxidase</fullName>
        <ecNumber evidence="16">1.1.3.20</ecNumber>
    </recommendedName>
</protein>
<dbReference type="PIRSF" id="PIRSF028937">
    <property type="entry name" value="Lg_Ch_AO"/>
    <property type="match status" value="1"/>
</dbReference>
<comment type="catalytic activity">
    <reaction evidence="2">
        <text>a primary alcohol + O2 = an aldehyde + H2O2</text>
        <dbReference type="Rhea" id="RHEA:19829"/>
        <dbReference type="ChEBI" id="CHEBI:15379"/>
        <dbReference type="ChEBI" id="CHEBI:15734"/>
        <dbReference type="ChEBI" id="CHEBI:16240"/>
        <dbReference type="ChEBI" id="CHEBI:17478"/>
        <dbReference type="EC" id="1.1.3.13"/>
    </reaction>
</comment>
<evidence type="ECO:0000256" key="5">
    <source>
        <dbReference type="ARBA" id="ARBA00004370"/>
    </source>
</evidence>
<evidence type="ECO:0000259" key="17">
    <source>
        <dbReference type="Pfam" id="PF00732"/>
    </source>
</evidence>
<comment type="pathway">
    <text evidence="6">Energy metabolism; methane degradation.</text>
</comment>
<evidence type="ECO:0000313" key="19">
    <source>
        <dbReference type="EMBL" id="CAK9437244.1"/>
    </source>
</evidence>
<evidence type="ECO:0000256" key="12">
    <source>
        <dbReference type="ARBA" id="ARBA00023002"/>
    </source>
</evidence>
<proteinExistence type="inferred from homology"/>
<evidence type="ECO:0000313" key="20">
    <source>
        <dbReference type="Proteomes" id="UP001497383"/>
    </source>
</evidence>
<keyword evidence="8" id="KW-0285">Flavoprotein</keyword>
<keyword evidence="9" id="KW-0812">Transmembrane</keyword>
<feature type="domain" description="Glucose-methanol-choline oxidoreductase C-terminal" evidence="18">
    <location>
        <begin position="540"/>
        <end position="690"/>
    </location>
</feature>
<accession>A0ABP0ZIE9</accession>
<dbReference type="Pfam" id="PF00732">
    <property type="entry name" value="GMC_oxred_N"/>
    <property type="match status" value="1"/>
</dbReference>
<sequence length="707" mass="78165">MFFVPTVAEPQHAKTFSYLADGIIHDVPIEVVKEIIIENDLTEAELETYVKTLTRPSQLPKFQECVLKTINNNTTNATRMFVTLMNIFESRILAPTLTNSITLVKDMTVKEREKLLMSWRDSPVSLKRRLFRLVFSLTVKNFADMGDLGGELHNKAIRYPGKSIRETAYDGHVPDDFKYDFLKKPQFDGAELYLPDIDVLIVGSGAGAGVIAHTLANDGYKSLIVEKGKYFSPDEFVMSDGEGIENLYQGSGTVSTESQSLFILAGATFGGGTTVNWSACLTTPFKVRKEWYDDYGVEFAATDTYDKCQDYVWRQMGASTEGITHSLANKIIIDGGKKLGYQSRAIAQNSGGHIHHPCGHCFIGCRYGIKQGSAVNWFKDAAKTGSQFMQQVRVIRILHEKGVATGVLCQDTETGVKFTISGPKKYVVAGGSLMTPVVLQNSGFKNKNIGKNLTLHPVTAVFGDFGRDVQANHYDHSIMTSVCTQVDDLDGKAHGAKIETILNTPGIQAVFLPWRGNEEARRDLLRYNHMCAMLLITRDTSTGSVTGDPHRPDALYIDYDVSKFDRNALLQAMLITSDMLYIEGAVRILSPQPWVPIFHSDIPKDQRSITDKDYVEWREKVAKIPLLQYGTPFGSAHQMSSCRMSGKGPKFGACDTSGRLFEASNVYVGDASLLPTASGANPMITTMTVARHVGLQICDSLKVKAKF</sequence>
<dbReference type="InterPro" id="IPR000172">
    <property type="entry name" value="GMC_OxRdtase_N"/>
</dbReference>
<reference evidence="19 20" key="1">
    <citation type="submission" date="2024-03" db="EMBL/GenBank/DDBJ databases">
        <authorList>
            <person name="Brejova B."/>
        </authorList>
    </citation>
    <scope>NUCLEOTIDE SEQUENCE [LARGE SCALE GENOMIC DNA]</scope>
    <source>
        <strain evidence="19 20">CBS 14171</strain>
    </source>
</reference>
<dbReference type="EC" id="1.1.3.20" evidence="16"/>
<dbReference type="PANTHER" id="PTHR46056:SF12">
    <property type="entry name" value="LONG-CHAIN-ALCOHOL OXIDASE"/>
    <property type="match status" value="1"/>
</dbReference>
<gene>
    <name evidence="19" type="ORF">LODBEIA_P16220</name>
</gene>
<evidence type="ECO:0000256" key="13">
    <source>
        <dbReference type="ARBA" id="ARBA00023095"/>
    </source>
</evidence>
<evidence type="ECO:0000256" key="8">
    <source>
        <dbReference type="ARBA" id="ARBA00022630"/>
    </source>
</evidence>
<evidence type="ECO:0000259" key="18">
    <source>
        <dbReference type="Pfam" id="PF05199"/>
    </source>
</evidence>
<evidence type="ECO:0000256" key="1">
    <source>
        <dbReference type="ARBA" id="ARBA00000920"/>
    </source>
</evidence>
<keyword evidence="14" id="KW-0472">Membrane</keyword>
<dbReference type="InterPro" id="IPR007867">
    <property type="entry name" value="GMC_OxRtase_C"/>
</dbReference>
<dbReference type="InterPro" id="IPR012400">
    <property type="entry name" value="Long_Oxdase"/>
</dbReference>
<evidence type="ECO:0000256" key="14">
    <source>
        <dbReference type="ARBA" id="ARBA00023136"/>
    </source>
</evidence>
<keyword evidence="15" id="KW-0576">Peroxisome</keyword>
<feature type="domain" description="Glucose-methanol-choline oxidoreductase N-terminal" evidence="17">
    <location>
        <begin position="245"/>
        <end position="458"/>
    </location>
</feature>
<dbReference type="SUPFAM" id="SSF51905">
    <property type="entry name" value="FAD/NAD(P)-binding domain"/>
    <property type="match status" value="1"/>
</dbReference>
<comment type="function">
    <text evidence="3">Long-chain fatty alcohol oxidase involved in the omega-oxidation pathway of lipid degradation.</text>
</comment>
<keyword evidence="12 16" id="KW-0560">Oxidoreductase</keyword>
<evidence type="ECO:0000256" key="2">
    <source>
        <dbReference type="ARBA" id="ARBA00001411"/>
    </source>
</evidence>
<name>A0ABP0ZIE9_9ASCO</name>
<evidence type="ECO:0000256" key="3">
    <source>
        <dbReference type="ARBA" id="ARBA00003842"/>
    </source>
</evidence>
<dbReference type="InterPro" id="IPR036188">
    <property type="entry name" value="FAD/NAD-bd_sf"/>
</dbReference>
<evidence type="ECO:0000256" key="6">
    <source>
        <dbReference type="ARBA" id="ARBA00005144"/>
    </source>
</evidence>
<dbReference type="RefSeq" id="XP_066828560.1">
    <property type="nucleotide sequence ID" value="XM_066971531.1"/>
</dbReference>
<keyword evidence="10" id="KW-0274">FAD</keyword>
<organism evidence="19 20">
    <name type="scientific">Lodderomyces beijingensis</name>
    <dbReference type="NCBI Taxonomy" id="1775926"/>
    <lineage>
        <taxon>Eukaryota</taxon>
        <taxon>Fungi</taxon>
        <taxon>Dikarya</taxon>
        <taxon>Ascomycota</taxon>
        <taxon>Saccharomycotina</taxon>
        <taxon>Pichiomycetes</taxon>
        <taxon>Debaryomycetaceae</taxon>
        <taxon>Candida/Lodderomyces clade</taxon>
        <taxon>Lodderomyces</taxon>
    </lineage>
</organism>
<evidence type="ECO:0000256" key="9">
    <source>
        <dbReference type="ARBA" id="ARBA00022692"/>
    </source>
</evidence>
<evidence type="ECO:0000256" key="15">
    <source>
        <dbReference type="ARBA" id="ARBA00023140"/>
    </source>
</evidence>
<evidence type="ECO:0000256" key="16">
    <source>
        <dbReference type="PIRNR" id="PIRNR028937"/>
    </source>
</evidence>